<organism evidence="2">
    <name type="scientific">Cupriavidus pinatubonensis (strain JMP 134 / LMG 1197)</name>
    <name type="common">Cupriavidus necator (strain JMP 134)</name>
    <dbReference type="NCBI Taxonomy" id="264198"/>
    <lineage>
        <taxon>Bacteria</taxon>
        <taxon>Pseudomonadati</taxon>
        <taxon>Pseudomonadota</taxon>
        <taxon>Betaproteobacteria</taxon>
        <taxon>Burkholderiales</taxon>
        <taxon>Burkholderiaceae</taxon>
        <taxon>Cupriavidus</taxon>
    </lineage>
</organism>
<feature type="domain" description="DUF4142" evidence="1">
    <location>
        <begin position="75"/>
        <end position="211"/>
    </location>
</feature>
<dbReference type="PANTHER" id="PTHR38593:SF1">
    <property type="entry name" value="BLR2558 PROTEIN"/>
    <property type="match status" value="1"/>
</dbReference>
<accession>Q46RG7</accession>
<gene>
    <name evidence="2" type="ordered locus">Reut_B4919</name>
</gene>
<dbReference type="HOGENOM" id="CLU_079636_6_3_4"/>
<dbReference type="InterPro" id="IPR025419">
    <property type="entry name" value="DUF4142"/>
</dbReference>
<dbReference type="Pfam" id="PF13628">
    <property type="entry name" value="DUF4142"/>
    <property type="match status" value="1"/>
</dbReference>
<dbReference type="AlphaFoldDB" id="Q46RG7"/>
<proteinExistence type="predicted"/>
<dbReference type="EMBL" id="CP000091">
    <property type="protein sequence ID" value="AAZ64267.1"/>
    <property type="molecule type" value="Genomic_DNA"/>
</dbReference>
<sequence>MTLARCTSPDHPAYGSLGAIRCATVRGTKLAQASHPARGHNRRLPVTLTRFPKHLIAIALASVLVPAAYAAPSASDTDFMKKAAQAGTMEIEASKLAQQKASDSAVKDFAAQMVKDHEAAANELKQLASRKNVTLPSAPDASDRATLEALKGLSGAAFDRRYADTVGVQAHMQAVDLFRGASQTASDTDVKSFASKTLPTLEHHLDMARNLAAKTK</sequence>
<dbReference type="Gene3D" id="1.20.1260.10">
    <property type="match status" value="1"/>
</dbReference>
<protein>
    <submittedName>
        <fullName evidence="2">Putative outer membrane protein</fullName>
    </submittedName>
</protein>
<name>Q46RG7_CUPPJ</name>
<dbReference type="STRING" id="264198.Reut_B4919"/>
<dbReference type="eggNOG" id="COG3652">
    <property type="taxonomic scope" value="Bacteria"/>
</dbReference>
<evidence type="ECO:0000259" key="1">
    <source>
        <dbReference type="Pfam" id="PF13628"/>
    </source>
</evidence>
<dbReference type="OrthoDB" id="118677at2"/>
<reference evidence="2" key="1">
    <citation type="submission" date="2005-08" db="EMBL/GenBank/DDBJ databases">
        <title>Complete sequence of chromosome 2 of Ralstonia eutropha JMP134.</title>
        <authorList>
            <person name="Copeland A."/>
            <person name="Lucas S."/>
            <person name="Lapidus A."/>
            <person name="Barry K."/>
            <person name="Detter J.C."/>
            <person name="Glavina T."/>
            <person name="Hammon N."/>
            <person name="Israni S."/>
            <person name="Pitluck S."/>
            <person name="Goltsman E."/>
            <person name="Martinez M."/>
            <person name="Schmutz J."/>
            <person name="Larimer F."/>
            <person name="Land M."/>
            <person name="Lykidis A."/>
            <person name="Richardson P."/>
        </authorList>
    </citation>
    <scope>NUCLEOTIDE SEQUENCE [LARGE SCALE GENOMIC DNA]</scope>
    <source>
        <strain evidence="2">JMP134</strain>
    </source>
</reference>
<evidence type="ECO:0000313" key="2">
    <source>
        <dbReference type="EMBL" id="AAZ64267.1"/>
    </source>
</evidence>
<dbReference type="KEGG" id="reu:Reut_B4919"/>
<dbReference type="PANTHER" id="PTHR38593">
    <property type="entry name" value="BLR2558 PROTEIN"/>
    <property type="match status" value="1"/>
</dbReference>
<dbReference type="InterPro" id="IPR012347">
    <property type="entry name" value="Ferritin-like"/>
</dbReference>